<dbReference type="EMBL" id="JAATJE010000001">
    <property type="protein sequence ID" value="NJC34075.1"/>
    <property type="molecule type" value="Genomic_DNA"/>
</dbReference>
<accession>A0ABX0XLG1</accession>
<organism evidence="1 2">
    <name type="scientific">Sphingomonas jejuensis</name>
    <dbReference type="NCBI Taxonomy" id="904715"/>
    <lineage>
        <taxon>Bacteria</taxon>
        <taxon>Pseudomonadati</taxon>
        <taxon>Pseudomonadota</taxon>
        <taxon>Alphaproteobacteria</taxon>
        <taxon>Sphingomonadales</taxon>
        <taxon>Sphingomonadaceae</taxon>
        <taxon>Sphingomonas</taxon>
    </lineage>
</organism>
<reference evidence="1 2" key="1">
    <citation type="submission" date="2020-03" db="EMBL/GenBank/DDBJ databases">
        <title>Genomic Encyclopedia of Type Strains, Phase IV (KMG-IV): sequencing the most valuable type-strain genomes for metagenomic binning, comparative biology and taxonomic classification.</title>
        <authorList>
            <person name="Goeker M."/>
        </authorList>
    </citation>
    <scope>NUCLEOTIDE SEQUENCE [LARGE SCALE GENOMIC DNA]</scope>
    <source>
        <strain evidence="1 2">DSM 27651</strain>
    </source>
</reference>
<evidence type="ECO:0000313" key="2">
    <source>
        <dbReference type="Proteomes" id="UP000734218"/>
    </source>
</evidence>
<evidence type="ECO:0000313" key="1">
    <source>
        <dbReference type="EMBL" id="NJC34075.1"/>
    </source>
</evidence>
<proteinExistence type="predicted"/>
<dbReference type="RefSeq" id="WP_167953971.1">
    <property type="nucleotide sequence ID" value="NZ_JAATJE010000001.1"/>
</dbReference>
<name>A0ABX0XLG1_9SPHN</name>
<dbReference type="Proteomes" id="UP000734218">
    <property type="component" value="Unassembled WGS sequence"/>
</dbReference>
<keyword evidence="2" id="KW-1185">Reference proteome</keyword>
<comment type="caution">
    <text evidence="1">The sequence shown here is derived from an EMBL/GenBank/DDBJ whole genome shotgun (WGS) entry which is preliminary data.</text>
</comment>
<sequence length="55" mass="6102">MERNRSQAPQRGRAFMKLSAALVLIAVIAAFGYIVGRDLALRDNARDAALWTEAR</sequence>
<gene>
    <name evidence="1" type="ORF">GGR88_001549</name>
</gene>
<protein>
    <submittedName>
        <fullName evidence="1">Uncharacterized protein</fullName>
    </submittedName>
</protein>